<accession>A0ABS9SHS2</accession>
<protein>
    <submittedName>
        <fullName evidence="1">Gluconate 2-dehydrogenase subunit 3 family protein</fullName>
    </submittedName>
</protein>
<evidence type="ECO:0000313" key="1">
    <source>
        <dbReference type="EMBL" id="MCH5597909.1"/>
    </source>
</evidence>
<keyword evidence="2" id="KW-1185">Reference proteome</keyword>
<comment type="caution">
    <text evidence="1">The sequence shown here is derived from an EMBL/GenBank/DDBJ whole genome shotgun (WGS) entry which is preliminary data.</text>
</comment>
<dbReference type="Pfam" id="PF13618">
    <property type="entry name" value="Gluconate_2-dh3"/>
    <property type="match status" value="1"/>
</dbReference>
<gene>
    <name evidence="1" type="ORF">MKP09_08335</name>
</gene>
<reference evidence="1 2" key="1">
    <citation type="submission" date="2022-02" db="EMBL/GenBank/DDBJ databases">
        <authorList>
            <person name="Min J."/>
        </authorList>
    </citation>
    <scope>NUCLEOTIDE SEQUENCE [LARGE SCALE GENOMIC DNA]</scope>
    <source>
        <strain evidence="1 2">GR10-1</strain>
    </source>
</reference>
<name>A0ABS9SHS2_9BACT</name>
<organism evidence="1 2">
    <name type="scientific">Niabella ginsengisoli</name>
    <dbReference type="NCBI Taxonomy" id="522298"/>
    <lineage>
        <taxon>Bacteria</taxon>
        <taxon>Pseudomonadati</taxon>
        <taxon>Bacteroidota</taxon>
        <taxon>Chitinophagia</taxon>
        <taxon>Chitinophagales</taxon>
        <taxon>Chitinophagaceae</taxon>
        <taxon>Niabella</taxon>
    </lineage>
</organism>
<dbReference type="EMBL" id="JAKWBL010000001">
    <property type="protein sequence ID" value="MCH5597909.1"/>
    <property type="molecule type" value="Genomic_DNA"/>
</dbReference>
<dbReference type="Proteomes" id="UP001202248">
    <property type="component" value="Unassembled WGS sequence"/>
</dbReference>
<sequence>MAELIIPANDTPGALDANVADYIIHAVSEQLTRKDANNFISGLKEVEQVCRHKKKKDFLACNKKDQTDILFLVKERNPFTRGRLIHKIERKLRGATFLKH</sequence>
<proteinExistence type="predicted"/>
<evidence type="ECO:0000313" key="2">
    <source>
        <dbReference type="Proteomes" id="UP001202248"/>
    </source>
</evidence>
<dbReference type="InterPro" id="IPR027056">
    <property type="entry name" value="Gluconate_2DH_su3"/>
</dbReference>